<organism evidence="1 2">
    <name type="scientific">Ectobacillus antri</name>
    <dbReference type="NCBI Taxonomy" id="2486280"/>
    <lineage>
        <taxon>Bacteria</taxon>
        <taxon>Bacillati</taxon>
        <taxon>Bacillota</taxon>
        <taxon>Bacilli</taxon>
        <taxon>Bacillales</taxon>
        <taxon>Bacillaceae</taxon>
        <taxon>Ectobacillus</taxon>
    </lineage>
</organism>
<dbReference type="RefSeq" id="WP_124564865.1">
    <property type="nucleotide sequence ID" value="NZ_JARRRY010000001.1"/>
</dbReference>
<proteinExistence type="predicted"/>
<gene>
    <name evidence="1" type="ORF">P6P90_00230</name>
</gene>
<sequence>MLEVVIFVRGEEVGAAWENTITVRSGQRVHVKIEVCNNGRDKVNHFSLSHMLRDNMILMPVTLDAQEGEATVLFRLIRWIIPSLQPGQCAILYFGVVVGDNKSPILTASYTYRALKQLKGPYLAKKAVFQTDGM</sequence>
<dbReference type="Proteomes" id="UP001218246">
    <property type="component" value="Unassembled WGS sequence"/>
</dbReference>
<name>A0ABT6H0I0_9BACI</name>
<dbReference type="EMBL" id="JARULN010000001">
    <property type="protein sequence ID" value="MDG5752425.1"/>
    <property type="molecule type" value="Genomic_DNA"/>
</dbReference>
<accession>A0ABT6H0I0</accession>
<reference evidence="1 2" key="1">
    <citation type="submission" date="2023-04" db="EMBL/GenBank/DDBJ databases">
        <title>Ectobacillus antri isolated from activated sludge.</title>
        <authorList>
            <person name="Yan P."/>
            <person name="Liu X."/>
        </authorList>
    </citation>
    <scope>NUCLEOTIDE SEQUENCE [LARGE SCALE GENOMIC DNA]</scope>
    <source>
        <strain evidence="1 2">C18H</strain>
    </source>
</reference>
<comment type="caution">
    <text evidence="1">The sequence shown here is derived from an EMBL/GenBank/DDBJ whole genome shotgun (WGS) entry which is preliminary data.</text>
</comment>
<evidence type="ECO:0000313" key="1">
    <source>
        <dbReference type="EMBL" id="MDG5752425.1"/>
    </source>
</evidence>
<keyword evidence="2" id="KW-1185">Reference proteome</keyword>
<evidence type="ECO:0000313" key="2">
    <source>
        <dbReference type="Proteomes" id="UP001218246"/>
    </source>
</evidence>
<protein>
    <submittedName>
        <fullName evidence="1">DUF11 domain-containing protein</fullName>
    </submittedName>
</protein>